<gene>
    <name evidence="2" type="ORF">EV148_102375</name>
</gene>
<evidence type="ECO:0000313" key="3">
    <source>
        <dbReference type="Proteomes" id="UP000294862"/>
    </source>
</evidence>
<proteinExistence type="predicted"/>
<evidence type="ECO:0000256" key="1">
    <source>
        <dbReference type="SAM" id="MobiDB-lite"/>
    </source>
</evidence>
<feature type="region of interest" description="Disordered" evidence="1">
    <location>
        <begin position="25"/>
        <end position="57"/>
    </location>
</feature>
<protein>
    <submittedName>
        <fullName evidence="2">Uncharacterized protein</fullName>
    </submittedName>
</protein>
<organism evidence="2 3">
    <name type="scientific">Dokdonella fugitiva</name>
    <dbReference type="NCBI Taxonomy" id="328517"/>
    <lineage>
        <taxon>Bacteria</taxon>
        <taxon>Pseudomonadati</taxon>
        <taxon>Pseudomonadota</taxon>
        <taxon>Gammaproteobacteria</taxon>
        <taxon>Lysobacterales</taxon>
        <taxon>Rhodanobacteraceae</taxon>
        <taxon>Dokdonella</taxon>
    </lineage>
</organism>
<dbReference type="AlphaFoldDB" id="A0A4V6NNF5"/>
<reference evidence="2 3" key="1">
    <citation type="journal article" date="2015" name="Stand. Genomic Sci.">
        <title>Genomic Encyclopedia of Bacterial and Archaeal Type Strains, Phase III: the genomes of soil and plant-associated and newly described type strains.</title>
        <authorList>
            <person name="Whitman W.B."/>
            <person name="Woyke T."/>
            <person name="Klenk H.P."/>
            <person name="Zhou Y."/>
            <person name="Lilburn T.G."/>
            <person name="Beck B.J."/>
            <person name="De Vos P."/>
            <person name="Vandamme P."/>
            <person name="Eisen J.A."/>
            <person name="Garrity G."/>
            <person name="Hugenholtz P."/>
            <person name="Kyrpides N.C."/>
        </authorList>
    </citation>
    <scope>NUCLEOTIDE SEQUENCE [LARGE SCALE GENOMIC DNA]</scope>
    <source>
        <strain evidence="2 3">A3</strain>
    </source>
</reference>
<comment type="caution">
    <text evidence="2">The sequence shown here is derived from an EMBL/GenBank/DDBJ whole genome shotgun (WGS) entry which is preliminary data.</text>
</comment>
<accession>A0A4V6NNF5</accession>
<evidence type="ECO:0000313" key="2">
    <source>
        <dbReference type="EMBL" id="TCO42020.1"/>
    </source>
</evidence>
<dbReference type="Proteomes" id="UP000294862">
    <property type="component" value="Unassembled WGS sequence"/>
</dbReference>
<sequence>MGIPPFTEPRIFLAWGCQCQGAWTPKERAPRESVERGPAQGAAAGRNRETSASIDLDNAIRRCA</sequence>
<keyword evidence="3" id="KW-1185">Reference proteome</keyword>
<dbReference type="EMBL" id="SLWQ01000002">
    <property type="protein sequence ID" value="TCO42020.1"/>
    <property type="molecule type" value="Genomic_DNA"/>
</dbReference>
<name>A0A4V6NNF5_9GAMM</name>
<feature type="compositionally biased region" description="Basic and acidic residues" evidence="1">
    <location>
        <begin position="25"/>
        <end position="35"/>
    </location>
</feature>